<dbReference type="PANTHER" id="PTHR45935">
    <property type="entry name" value="PROTEIN ZBED8-RELATED"/>
    <property type="match status" value="1"/>
</dbReference>
<keyword evidence="1" id="KW-0539">Nucleus</keyword>
<feature type="compositionally biased region" description="Basic and acidic residues" evidence="2">
    <location>
        <begin position="124"/>
        <end position="155"/>
    </location>
</feature>
<dbReference type="Gene3D" id="1.10.4020.10">
    <property type="entry name" value="DNA breaking-rejoining enzymes"/>
    <property type="match status" value="1"/>
</dbReference>
<dbReference type="Proteomes" id="UP000594220">
    <property type="component" value="Unplaced"/>
</dbReference>
<dbReference type="SMART" id="SM00431">
    <property type="entry name" value="SCAN"/>
    <property type="match status" value="1"/>
</dbReference>
<dbReference type="OMA" id="YRAMTRI"/>
<proteinExistence type="predicted"/>
<dbReference type="PANTHER" id="PTHR45935:SF15">
    <property type="entry name" value="SCAN BOX DOMAIN-CONTAINING PROTEIN"/>
    <property type="match status" value="1"/>
</dbReference>
<reference evidence="4" key="2">
    <citation type="submission" date="2025-09" db="UniProtKB">
        <authorList>
            <consortium name="Ensembl"/>
        </authorList>
    </citation>
    <scope>IDENTIFICATION</scope>
</reference>
<evidence type="ECO:0000313" key="4">
    <source>
        <dbReference type="Ensembl" id="ENSCPRP00005006870.1"/>
    </source>
</evidence>
<protein>
    <recommendedName>
        <fullName evidence="3">SCAN box domain-containing protein</fullName>
    </recommendedName>
</protein>
<dbReference type="Pfam" id="PF02023">
    <property type="entry name" value="SCAN"/>
    <property type="match status" value="1"/>
</dbReference>
<dbReference type="InterPro" id="IPR050916">
    <property type="entry name" value="SCAN-C2H2_zinc_finger"/>
</dbReference>
<organism evidence="4 5">
    <name type="scientific">Crocodylus porosus</name>
    <name type="common">Saltwater crocodile</name>
    <name type="synonym">Estuarine crocodile</name>
    <dbReference type="NCBI Taxonomy" id="8502"/>
    <lineage>
        <taxon>Eukaryota</taxon>
        <taxon>Metazoa</taxon>
        <taxon>Chordata</taxon>
        <taxon>Craniata</taxon>
        <taxon>Vertebrata</taxon>
        <taxon>Euteleostomi</taxon>
        <taxon>Archelosauria</taxon>
        <taxon>Archosauria</taxon>
        <taxon>Crocodylia</taxon>
        <taxon>Longirostres</taxon>
        <taxon>Crocodylidae</taxon>
        <taxon>Crocodylus</taxon>
    </lineage>
</organism>
<evidence type="ECO:0000259" key="3">
    <source>
        <dbReference type="PROSITE" id="PS50804"/>
    </source>
</evidence>
<feature type="compositionally biased region" description="Gly residues" evidence="2">
    <location>
        <begin position="167"/>
        <end position="183"/>
    </location>
</feature>
<name>A0A7M4EAI7_CROPO</name>
<reference evidence="4" key="1">
    <citation type="submission" date="2025-08" db="UniProtKB">
        <authorList>
            <consortium name="Ensembl"/>
        </authorList>
    </citation>
    <scope>IDENTIFICATION</scope>
</reference>
<keyword evidence="5" id="KW-1185">Reference proteome</keyword>
<feature type="region of interest" description="Disordered" evidence="2">
    <location>
        <begin position="124"/>
        <end position="203"/>
    </location>
</feature>
<dbReference type="Ensembl" id="ENSCPRT00005008053.1">
    <property type="protein sequence ID" value="ENSCPRP00005006870.1"/>
    <property type="gene ID" value="ENSCPRG00005004896.1"/>
</dbReference>
<dbReference type="SUPFAM" id="SSF47353">
    <property type="entry name" value="Retrovirus capsid dimerization domain-like"/>
    <property type="match status" value="1"/>
</dbReference>
<dbReference type="AlphaFoldDB" id="A0A7M4EAI7"/>
<evidence type="ECO:0000256" key="2">
    <source>
        <dbReference type="SAM" id="MobiDB-lite"/>
    </source>
</evidence>
<dbReference type="InterPro" id="IPR003309">
    <property type="entry name" value="SCAN_dom"/>
</dbReference>
<dbReference type="InterPro" id="IPR038269">
    <property type="entry name" value="SCAN_sf"/>
</dbReference>
<evidence type="ECO:0000313" key="5">
    <source>
        <dbReference type="Proteomes" id="UP000594220"/>
    </source>
</evidence>
<sequence>QSAQAAYRAMTRIDAQDYEKVKAEILRRLGITPERHHQAFRRKKSREAKAPRVLWQSLIDLTNKWLQPEATSKEGICDQILLEQFMADLDEDTQRWVRCHCPTSSLEALQLAEHFDMAQGEMRRERGMRGQDINMKKDKENKENRKARRELRSWEEGEEVGGSPCPDGGGGAAGLAGKGGGWTRRGHQDVGLRSSIVRVGQRA</sequence>
<accession>A0A7M4EAI7</accession>
<dbReference type="GeneTree" id="ENSGT00960000189285"/>
<feature type="domain" description="SCAN box" evidence="3">
    <location>
        <begin position="37"/>
        <end position="116"/>
    </location>
</feature>
<dbReference type="PROSITE" id="PS50804">
    <property type="entry name" value="SCAN_BOX"/>
    <property type="match status" value="1"/>
</dbReference>
<evidence type="ECO:0000256" key="1">
    <source>
        <dbReference type="ARBA" id="ARBA00023242"/>
    </source>
</evidence>